<dbReference type="EMBL" id="OZ034817">
    <property type="protein sequence ID" value="CAL1381223.1"/>
    <property type="molecule type" value="Genomic_DNA"/>
</dbReference>
<dbReference type="AlphaFoldDB" id="A0AAV2E651"/>
<accession>A0AAV2E651</accession>
<evidence type="ECO:0000313" key="3">
    <source>
        <dbReference type="Proteomes" id="UP001497516"/>
    </source>
</evidence>
<proteinExistence type="predicted"/>
<keyword evidence="3" id="KW-1185">Reference proteome</keyword>
<reference evidence="2 3" key="1">
    <citation type="submission" date="2024-04" db="EMBL/GenBank/DDBJ databases">
        <authorList>
            <person name="Fracassetti M."/>
        </authorList>
    </citation>
    <scope>NUCLEOTIDE SEQUENCE [LARGE SCALE GENOMIC DNA]</scope>
</reference>
<dbReference type="Proteomes" id="UP001497516">
    <property type="component" value="Chromosome 4"/>
</dbReference>
<sequence>MFVIETEITTSAAAADLTTHSLKGGSLEALKCAVCESHHNFHRKKIDGETAVENYLWTKCPPPRRRDLMGLNTVGLATPTQKDPLGKFFIFCSLRLIFLPGWSTCPISSSISSG</sequence>
<evidence type="ECO:0000313" key="2">
    <source>
        <dbReference type="EMBL" id="CAL1381223.1"/>
    </source>
</evidence>
<feature type="domain" description="ZF-HD dimerization-type" evidence="1">
    <location>
        <begin position="23"/>
        <end position="46"/>
    </location>
</feature>
<protein>
    <recommendedName>
        <fullName evidence="1">ZF-HD dimerization-type domain-containing protein</fullName>
    </recommendedName>
</protein>
<dbReference type="InterPro" id="IPR006456">
    <property type="entry name" value="ZF_HD_homeobox_Cys/His_dimer"/>
</dbReference>
<evidence type="ECO:0000259" key="1">
    <source>
        <dbReference type="Pfam" id="PF04770"/>
    </source>
</evidence>
<name>A0AAV2E651_9ROSI</name>
<dbReference type="Pfam" id="PF04770">
    <property type="entry name" value="ZF-HD_dimer"/>
    <property type="match status" value="1"/>
</dbReference>
<gene>
    <name evidence="2" type="ORF">LTRI10_LOCUS22618</name>
</gene>
<organism evidence="2 3">
    <name type="scientific">Linum trigynum</name>
    <dbReference type="NCBI Taxonomy" id="586398"/>
    <lineage>
        <taxon>Eukaryota</taxon>
        <taxon>Viridiplantae</taxon>
        <taxon>Streptophyta</taxon>
        <taxon>Embryophyta</taxon>
        <taxon>Tracheophyta</taxon>
        <taxon>Spermatophyta</taxon>
        <taxon>Magnoliopsida</taxon>
        <taxon>eudicotyledons</taxon>
        <taxon>Gunneridae</taxon>
        <taxon>Pentapetalae</taxon>
        <taxon>rosids</taxon>
        <taxon>fabids</taxon>
        <taxon>Malpighiales</taxon>
        <taxon>Linaceae</taxon>
        <taxon>Linum</taxon>
    </lineage>
</organism>